<evidence type="ECO:0000256" key="1">
    <source>
        <dbReference type="ARBA" id="ARBA00004496"/>
    </source>
</evidence>
<reference evidence="7 8" key="1">
    <citation type="journal article" date="2014" name="Nat. Genet.">
        <title>Genome sequence of the hot pepper provides insights into the evolution of pungency in Capsicum species.</title>
        <authorList>
            <person name="Kim S."/>
            <person name="Park M."/>
            <person name="Yeom S.I."/>
            <person name="Kim Y.M."/>
            <person name="Lee J.M."/>
            <person name="Lee H.A."/>
            <person name="Seo E."/>
            <person name="Choi J."/>
            <person name="Cheong K."/>
            <person name="Kim K.T."/>
            <person name="Jung K."/>
            <person name="Lee G.W."/>
            <person name="Oh S.K."/>
            <person name="Bae C."/>
            <person name="Kim S.B."/>
            <person name="Lee H.Y."/>
            <person name="Kim S.Y."/>
            <person name="Kim M.S."/>
            <person name="Kang B.C."/>
            <person name="Jo Y.D."/>
            <person name="Yang H.B."/>
            <person name="Jeong H.J."/>
            <person name="Kang W.H."/>
            <person name="Kwon J.K."/>
            <person name="Shin C."/>
            <person name="Lim J.Y."/>
            <person name="Park J.H."/>
            <person name="Huh J.H."/>
            <person name="Kim J.S."/>
            <person name="Kim B.D."/>
            <person name="Cohen O."/>
            <person name="Paran I."/>
            <person name="Suh M.C."/>
            <person name="Lee S.B."/>
            <person name="Kim Y.K."/>
            <person name="Shin Y."/>
            <person name="Noh S.J."/>
            <person name="Park J."/>
            <person name="Seo Y.S."/>
            <person name="Kwon S.Y."/>
            <person name="Kim H.A."/>
            <person name="Park J.M."/>
            <person name="Kim H.J."/>
            <person name="Choi S.B."/>
            <person name="Bosland P.W."/>
            <person name="Reeves G."/>
            <person name="Jo S.H."/>
            <person name="Lee B.W."/>
            <person name="Cho H.T."/>
            <person name="Choi H.S."/>
            <person name="Lee M.S."/>
            <person name="Yu Y."/>
            <person name="Do Choi Y."/>
            <person name="Park B.S."/>
            <person name="van Deynze A."/>
            <person name="Ashrafi H."/>
            <person name="Hill T."/>
            <person name="Kim W.T."/>
            <person name="Pai H.S."/>
            <person name="Ahn H.K."/>
            <person name="Yeam I."/>
            <person name="Giovannoni J.J."/>
            <person name="Rose J.K."/>
            <person name="Sorensen I."/>
            <person name="Lee S.J."/>
            <person name="Kim R.W."/>
            <person name="Choi I.Y."/>
            <person name="Choi B.S."/>
            <person name="Lim J.S."/>
            <person name="Lee Y.H."/>
            <person name="Choi D."/>
        </authorList>
    </citation>
    <scope>NUCLEOTIDE SEQUENCE [LARGE SCALE GENOMIC DNA]</scope>
    <source>
        <strain evidence="8">cv. CM334</strain>
    </source>
</reference>
<keyword evidence="4" id="KW-0677">Repeat</keyword>
<dbReference type="InterPro" id="IPR016024">
    <property type="entry name" value="ARM-type_fold"/>
</dbReference>
<evidence type="ECO:0000256" key="4">
    <source>
        <dbReference type="ARBA" id="ARBA00022737"/>
    </source>
</evidence>
<keyword evidence="3" id="KW-0963">Cytoplasm</keyword>
<comment type="subcellular location">
    <subcellularLocation>
        <location evidence="1">Cytoplasm</location>
    </subcellularLocation>
</comment>
<evidence type="ECO:0000256" key="6">
    <source>
        <dbReference type="SAM" id="Phobius"/>
    </source>
</evidence>
<dbReference type="Gene3D" id="1.25.10.10">
    <property type="entry name" value="Leucine-rich Repeat Variant"/>
    <property type="match status" value="1"/>
</dbReference>
<name>A0A2G3AHZ4_CAPAN</name>
<dbReference type="Gramene" id="PHT93820">
    <property type="protein sequence ID" value="PHT93820"/>
    <property type="gene ID" value="T459_01702"/>
</dbReference>
<evidence type="ECO:0000313" key="7">
    <source>
        <dbReference type="EMBL" id="PHT93820.1"/>
    </source>
</evidence>
<keyword evidence="6" id="KW-1133">Transmembrane helix</keyword>
<dbReference type="STRING" id="4072.A0A2G3AHZ4"/>
<dbReference type="GO" id="GO:0006606">
    <property type="term" value="P:protein import into nucleus"/>
    <property type="evidence" value="ECO:0007669"/>
    <property type="project" value="InterPro"/>
</dbReference>
<protein>
    <submittedName>
        <fullName evidence="7">Uncharacterized protein</fullName>
    </submittedName>
</protein>
<keyword evidence="6" id="KW-0812">Transmembrane</keyword>
<dbReference type="InterPro" id="IPR011989">
    <property type="entry name" value="ARM-like"/>
</dbReference>
<dbReference type="GO" id="GO:0005737">
    <property type="term" value="C:cytoplasm"/>
    <property type="evidence" value="ECO:0007669"/>
    <property type="project" value="UniProtKB-SubCell"/>
</dbReference>
<dbReference type="InterPro" id="IPR040122">
    <property type="entry name" value="Importin_beta"/>
</dbReference>
<comment type="caution">
    <text evidence="7">The sequence shown here is derived from an EMBL/GenBank/DDBJ whole genome shotgun (WGS) entry which is preliminary data.</text>
</comment>
<keyword evidence="8" id="KW-1185">Reference proteome</keyword>
<sequence>MVNHDRLLQQLDLKNPLLNGQLYKVVYIDSPSGLFHFFFHMSGRLLDERQILSIVDEIKQVLSDILSLKLEREERTKAEYFDAEASDLIEIDEEEDLFHCILTYFSNIIIYLIFALHAFVKGKDKTAEKREVAIDIFNSFSNHCPLEACNDESTDIRLGVAYGLSICAEHGGSVLNLLLEVNKTYSFPDIKNNFISEALSQLTMAIRHPNALQPDNVMAYDNAVSALGSSTGEDLASEQTISRMINLLRQLRQTLPAACLTGFNMVFFET</sequence>
<feature type="transmembrane region" description="Helical" evidence="6">
    <location>
        <begin position="101"/>
        <end position="120"/>
    </location>
</feature>
<dbReference type="Proteomes" id="UP000222542">
    <property type="component" value="Unassembled WGS sequence"/>
</dbReference>
<evidence type="ECO:0000313" key="8">
    <source>
        <dbReference type="Proteomes" id="UP000222542"/>
    </source>
</evidence>
<organism evidence="7 8">
    <name type="scientific">Capsicum annuum</name>
    <name type="common">Capsicum pepper</name>
    <dbReference type="NCBI Taxonomy" id="4072"/>
    <lineage>
        <taxon>Eukaryota</taxon>
        <taxon>Viridiplantae</taxon>
        <taxon>Streptophyta</taxon>
        <taxon>Embryophyta</taxon>
        <taxon>Tracheophyta</taxon>
        <taxon>Spermatophyta</taxon>
        <taxon>Magnoliopsida</taxon>
        <taxon>eudicotyledons</taxon>
        <taxon>Gunneridae</taxon>
        <taxon>Pentapetalae</taxon>
        <taxon>asterids</taxon>
        <taxon>lamiids</taxon>
        <taxon>Solanales</taxon>
        <taxon>Solanaceae</taxon>
        <taxon>Solanoideae</taxon>
        <taxon>Capsiceae</taxon>
        <taxon>Capsicum</taxon>
    </lineage>
</organism>
<dbReference type="SUPFAM" id="SSF48371">
    <property type="entry name" value="ARM repeat"/>
    <property type="match status" value="1"/>
</dbReference>
<dbReference type="PANTHER" id="PTHR10527">
    <property type="entry name" value="IMPORTIN BETA"/>
    <property type="match status" value="1"/>
</dbReference>
<keyword evidence="2" id="KW-0813">Transport</keyword>
<evidence type="ECO:0000256" key="3">
    <source>
        <dbReference type="ARBA" id="ARBA00022490"/>
    </source>
</evidence>
<accession>A0A2G3AHZ4</accession>
<gene>
    <name evidence="7" type="ORF">T459_01702</name>
</gene>
<evidence type="ECO:0000256" key="2">
    <source>
        <dbReference type="ARBA" id="ARBA00022448"/>
    </source>
</evidence>
<keyword evidence="6" id="KW-0472">Membrane</keyword>
<keyword evidence="5" id="KW-0653">Protein transport</keyword>
<proteinExistence type="predicted"/>
<reference evidence="7 8" key="2">
    <citation type="journal article" date="2017" name="Genome Biol.">
        <title>New reference genome sequences of hot pepper reveal the massive evolution of plant disease-resistance genes by retroduplication.</title>
        <authorList>
            <person name="Kim S."/>
            <person name="Park J."/>
            <person name="Yeom S.I."/>
            <person name="Kim Y.M."/>
            <person name="Seo E."/>
            <person name="Kim K.T."/>
            <person name="Kim M.S."/>
            <person name="Lee J.M."/>
            <person name="Cheong K."/>
            <person name="Shin H.S."/>
            <person name="Kim S.B."/>
            <person name="Han K."/>
            <person name="Lee J."/>
            <person name="Park M."/>
            <person name="Lee H.A."/>
            <person name="Lee H.Y."/>
            <person name="Lee Y."/>
            <person name="Oh S."/>
            <person name="Lee J.H."/>
            <person name="Choi E."/>
            <person name="Choi E."/>
            <person name="Lee S.E."/>
            <person name="Jeon J."/>
            <person name="Kim H."/>
            <person name="Choi G."/>
            <person name="Song H."/>
            <person name="Lee J."/>
            <person name="Lee S.C."/>
            <person name="Kwon J.K."/>
            <person name="Lee H.Y."/>
            <person name="Koo N."/>
            <person name="Hong Y."/>
            <person name="Kim R.W."/>
            <person name="Kang W.H."/>
            <person name="Huh J.H."/>
            <person name="Kang B.C."/>
            <person name="Yang T.J."/>
            <person name="Lee Y.H."/>
            <person name="Bennetzen J.L."/>
            <person name="Choi D."/>
        </authorList>
    </citation>
    <scope>NUCLEOTIDE SEQUENCE [LARGE SCALE GENOMIC DNA]</scope>
    <source>
        <strain evidence="8">cv. CM334</strain>
    </source>
</reference>
<dbReference type="EMBL" id="AYRZ02000001">
    <property type="protein sequence ID" value="PHT93820.1"/>
    <property type="molecule type" value="Genomic_DNA"/>
</dbReference>
<dbReference type="AlphaFoldDB" id="A0A2G3AHZ4"/>
<evidence type="ECO:0000256" key="5">
    <source>
        <dbReference type="ARBA" id="ARBA00022927"/>
    </source>
</evidence>